<dbReference type="AlphaFoldDB" id="A0A2T5EPG6"/>
<organism evidence="2 3">
    <name type="scientific">Vibrio splendidus</name>
    <dbReference type="NCBI Taxonomy" id="29497"/>
    <lineage>
        <taxon>Bacteria</taxon>
        <taxon>Pseudomonadati</taxon>
        <taxon>Pseudomonadota</taxon>
        <taxon>Gammaproteobacteria</taxon>
        <taxon>Vibrionales</taxon>
        <taxon>Vibrionaceae</taxon>
        <taxon>Vibrio</taxon>
    </lineage>
</organism>
<dbReference type="SMART" id="SM00052">
    <property type="entry name" value="EAL"/>
    <property type="match status" value="1"/>
</dbReference>
<dbReference type="InterPro" id="IPR001633">
    <property type="entry name" value="EAL_dom"/>
</dbReference>
<dbReference type="SUPFAM" id="SSF141868">
    <property type="entry name" value="EAL domain-like"/>
    <property type="match status" value="1"/>
</dbReference>
<dbReference type="CDD" id="cd01948">
    <property type="entry name" value="EAL"/>
    <property type="match status" value="1"/>
</dbReference>
<dbReference type="GO" id="GO:0071111">
    <property type="term" value="F:cyclic-guanylate-specific phosphodiesterase activity"/>
    <property type="evidence" value="ECO:0007669"/>
    <property type="project" value="InterPro"/>
</dbReference>
<dbReference type="InterPro" id="IPR050706">
    <property type="entry name" value="Cyclic-di-GMP_PDE-like"/>
</dbReference>
<proteinExistence type="predicted"/>
<evidence type="ECO:0000313" key="2">
    <source>
        <dbReference type="EMBL" id="PTP23251.1"/>
    </source>
</evidence>
<dbReference type="Pfam" id="PF00563">
    <property type="entry name" value="EAL"/>
    <property type="match status" value="1"/>
</dbReference>
<dbReference type="EMBL" id="PIGA01000001">
    <property type="protein sequence ID" value="PTP23251.1"/>
    <property type="molecule type" value="Genomic_DNA"/>
</dbReference>
<sequence>MRRETKHMNLSDHIIQEAFENDWHTCFYQPKVEPSLEKVTGVEALFRLDIPEEGIFSPGVFIDRAFALGYEEEIFFSVLEQSLTEVKSLSSHLNLAVNISKKVLANPDNVQKVRELLWNASFKAAQLTFELSENDQLDEQLCEQIKRFKSLGVRISIDDFGIGYSDINKVMGLNVDEVKFDKSIVNSIEPASSDLVKRTLAYCKESGIETVAEGVEDTDTRQLIHQLGFDSYQGFLYSKPLPLTDLRFVM</sequence>
<evidence type="ECO:0000259" key="1">
    <source>
        <dbReference type="PROSITE" id="PS50883"/>
    </source>
</evidence>
<dbReference type="PANTHER" id="PTHR33121">
    <property type="entry name" value="CYCLIC DI-GMP PHOSPHODIESTERASE PDEF"/>
    <property type="match status" value="1"/>
</dbReference>
<protein>
    <submittedName>
        <fullName evidence="2">EAL domain-containing protein</fullName>
    </submittedName>
</protein>
<dbReference type="PANTHER" id="PTHR33121:SF70">
    <property type="entry name" value="SIGNALING PROTEIN YKOW"/>
    <property type="match status" value="1"/>
</dbReference>
<feature type="domain" description="EAL" evidence="1">
    <location>
        <begin position="8"/>
        <end position="250"/>
    </location>
</feature>
<comment type="caution">
    <text evidence="2">The sequence shown here is derived from an EMBL/GenBank/DDBJ whole genome shotgun (WGS) entry which is preliminary data.</text>
</comment>
<dbReference type="Gene3D" id="3.20.20.450">
    <property type="entry name" value="EAL domain"/>
    <property type="match status" value="1"/>
</dbReference>
<dbReference type="InterPro" id="IPR035919">
    <property type="entry name" value="EAL_sf"/>
</dbReference>
<gene>
    <name evidence="2" type="ORF">CWO36_00620</name>
</gene>
<dbReference type="RefSeq" id="WP_017085468.1">
    <property type="nucleotide sequence ID" value="NZ_CAWNZY010000001.1"/>
</dbReference>
<dbReference type="Proteomes" id="UP000244080">
    <property type="component" value="Unassembled WGS sequence"/>
</dbReference>
<evidence type="ECO:0000313" key="3">
    <source>
        <dbReference type="Proteomes" id="UP000244080"/>
    </source>
</evidence>
<reference evidence="2 3" key="1">
    <citation type="submission" date="2017-11" db="EMBL/GenBank/DDBJ databases">
        <title>Population delineation of vibrios coincides with oyster pathogenicity.</title>
        <authorList>
            <person name="Bruto M."/>
            <person name="Labreuche Y."/>
            <person name="James A."/>
            <person name="Piel D."/>
            <person name="Chenivesse S."/>
            <person name="Petton B."/>
            <person name="Polz M.F."/>
            <person name="Le Roux F."/>
        </authorList>
    </citation>
    <scope>NUCLEOTIDE SEQUENCE [LARGE SCALE GENOMIC DNA]</scope>
    <source>
        <strain evidence="2 3">1F_55</strain>
    </source>
</reference>
<dbReference type="PROSITE" id="PS50883">
    <property type="entry name" value="EAL"/>
    <property type="match status" value="1"/>
</dbReference>
<accession>A0A2T5EPG6</accession>
<name>A0A2T5EPG6_VIBSP</name>